<feature type="region of interest" description="Disordered" evidence="1">
    <location>
        <begin position="1"/>
        <end position="74"/>
    </location>
</feature>
<feature type="compositionally biased region" description="Low complexity" evidence="1">
    <location>
        <begin position="18"/>
        <end position="36"/>
    </location>
</feature>
<keyword evidence="2" id="KW-0472">Membrane</keyword>
<proteinExistence type="predicted"/>
<dbReference type="AlphaFoldDB" id="A0A7S2IZE9"/>
<feature type="region of interest" description="Disordered" evidence="1">
    <location>
        <begin position="88"/>
        <end position="118"/>
    </location>
</feature>
<evidence type="ECO:0000256" key="2">
    <source>
        <dbReference type="SAM" id="Phobius"/>
    </source>
</evidence>
<feature type="region of interest" description="Disordered" evidence="1">
    <location>
        <begin position="133"/>
        <end position="161"/>
    </location>
</feature>
<sequence>MRRGRPKAKPKDRNSEQAALPLDAAAAGGGAPAAADAVDHQQPFRVERAAENAQRPSGGAAAAPAAAAPGISDGAGSIEEMVSRISSGQAGIAAAQSPPSAPPTAQAEDSPAQDASDPSWWRHQVMQHVNLQQPAPSAQPAPTPAPELVTTAGPSTTQDPDLALFYSDAYGRRLDLLPGYPTGQPAPAMGPMGMGGAGSGMAAIPVAMEIGYSMQKIVKETHQLIGKCVHSDAMHAFKAAGAHMHDLNYMTGHFLANGADIVQELADSVMAYEDKDVSRFGSDVGKALRKVFLSHNSGRNLPEGLPGQLQIANVTAGMLTGFFGRGTTLDVGFAHKPGEHVHVDMHNCVSKNLRFFQQIWGTTMYLFAQKASGADSMHTAPVGSAKGQFQLGTQLAFSMMEMPQAMAKCNINPEQRSMIMDSVKSFGRGMDLKFGLPDGKVSKQQFTQDFAQTVKDWSDLKWYDFGNGLGHLMQESLVSFFPQKYNVGQDGILRQQLEDAVTGGSGATLLPACFLVSVVFFLAARAWRGARRSVRGGGDLERGALMADEEPCAE</sequence>
<organism evidence="3">
    <name type="scientific">Zooxanthella nutricula</name>
    <dbReference type="NCBI Taxonomy" id="1333877"/>
    <lineage>
        <taxon>Eukaryota</taxon>
        <taxon>Sar</taxon>
        <taxon>Alveolata</taxon>
        <taxon>Dinophyceae</taxon>
        <taxon>Peridiniales</taxon>
        <taxon>Peridiniales incertae sedis</taxon>
        <taxon>Zooxanthella</taxon>
    </lineage>
</organism>
<protein>
    <submittedName>
        <fullName evidence="3">Uncharacterized protein</fullName>
    </submittedName>
</protein>
<feature type="transmembrane region" description="Helical" evidence="2">
    <location>
        <begin position="509"/>
        <end position="527"/>
    </location>
</feature>
<accession>A0A7S2IZE9</accession>
<keyword evidence="2" id="KW-0812">Transmembrane</keyword>
<feature type="compositionally biased region" description="Low complexity" evidence="1">
    <location>
        <begin position="56"/>
        <end position="74"/>
    </location>
</feature>
<gene>
    <name evidence="3" type="ORF">BRAN1462_LOCUS13119</name>
</gene>
<evidence type="ECO:0000313" key="3">
    <source>
        <dbReference type="EMBL" id="CAD9532726.1"/>
    </source>
</evidence>
<feature type="compositionally biased region" description="Low complexity" evidence="1">
    <location>
        <begin position="88"/>
        <end position="107"/>
    </location>
</feature>
<evidence type="ECO:0000256" key="1">
    <source>
        <dbReference type="SAM" id="MobiDB-lite"/>
    </source>
</evidence>
<keyword evidence="2" id="KW-1133">Transmembrane helix</keyword>
<reference evidence="3" key="1">
    <citation type="submission" date="2021-01" db="EMBL/GenBank/DDBJ databases">
        <authorList>
            <person name="Corre E."/>
            <person name="Pelletier E."/>
            <person name="Niang G."/>
            <person name="Scheremetjew M."/>
            <person name="Finn R."/>
            <person name="Kale V."/>
            <person name="Holt S."/>
            <person name="Cochrane G."/>
            <person name="Meng A."/>
            <person name="Brown T."/>
            <person name="Cohen L."/>
        </authorList>
    </citation>
    <scope>NUCLEOTIDE SEQUENCE</scope>
    <source>
        <strain evidence="3">RCC3387</strain>
    </source>
</reference>
<dbReference type="EMBL" id="HBGW01020729">
    <property type="protein sequence ID" value="CAD9532726.1"/>
    <property type="molecule type" value="Transcribed_RNA"/>
</dbReference>
<name>A0A7S2IZE9_9DINO</name>